<protein>
    <submittedName>
        <fullName evidence="1">Hydrolase</fullName>
        <ecNumber evidence="1">3.8.1.2</ecNumber>
    </submittedName>
</protein>
<evidence type="ECO:0000313" key="1">
    <source>
        <dbReference type="EMBL" id="EPX77686.1"/>
    </source>
</evidence>
<dbReference type="Gene3D" id="3.40.50.1000">
    <property type="entry name" value="HAD superfamily/HAD-like"/>
    <property type="match status" value="1"/>
</dbReference>
<name>S9Q8J6_9RHOB</name>
<dbReference type="NCBIfam" id="TIGR01509">
    <property type="entry name" value="HAD-SF-IA-v3"/>
    <property type="match status" value="1"/>
</dbReference>
<dbReference type="AlphaFoldDB" id="S9Q8J6"/>
<comment type="caution">
    <text evidence="1">The sequence shown here is derived from an EMBL/GenBank/DDBJ whole genome shotgun (WGS) entry which is preliminary data.</text>
</comment>
<dbReference type="EMBL" id="AONI01000015">
    <property type="protein sequence ID" value="EPX77686.1"/>
    <property type="molecule type" value="Genomic_DNA"/>
</dbReference>
<dbReference type="InterPro" id="IPR023198">
    <property type="entry name" value="PGP-like_dom2"/>
</dbReference>
<dbReference type="SUPFAM" id="SSF56784">
    <property type="entry name" value="HAD-like"/>
    <property type="match status" value="1"/>
</dbReference>
<organism evidence="1 2">
    <name type="scientific">Litoreibacter arenae DSM 19593</name>
    <dbReference type="NCBI Taxonomy" id="1123360"/>
    <lineage>
        <taxon>Bacteria</taxon>
        <taxon>Pseudomonadati</taxon>
        <taxon>Pseudomonadota</taxon>
        <taxon>Alphaproteobacteria</taxon>
        <taxon>Rhodobacterales</taxon>
        <taxon>Roseobacteraceae</taxon>
        <taxon>Litoreibacter</taxon>
    </lineage>
</organism>
<dbReference type="PATRIC" id="fig|1123360.3.peg.3380"/>
<dbReference type="RefSeq" id="WP_021102757.1">
    <property type="nucleotide sequence ID" value="NZ_KE557314.1"/>
</dbReference>
<dbReference type="InterPro" id="IPR023214">
    <property type="entry name" value="HAD_sf"/>
</dbReference>
<dbReference type="OrthoDB" id="9807742at2"/>
<dbReference type="InterPro" id="IPR006439">
    <property type="entry name" value="HAD-SF_hydro_IA"/>
</dbReference>
<dbReference type="PRINTS" id="PR00413">
    <property type="entry name" value="HADHALOGNASE"/>
</dbReference>
<accession>S9Q8J6</accession>
<dbReference type="EC" id="3.8.1.2" evidence="1"/>
<dbReference type="HOGENOM" id="CLU_045011_9_1_5"/>
<evidence type="ECO:0000313" key="2">
    <source>
        <dbReference type="Proteomes" id="UP000015351"/>
    </source>
</evidence>
<proteinExistence type="predicted"/>
<keyword evidence="2" id="KW-1185">Reference proteome</keyword>
<dbReference type="PANTHER" id="PTHR43611">
    <property type="entry name" value="ALPHA-D-GLUCOSE 1-PHOSPHATE PHOSPHATASE"/>
    <property type="match status" value="1"/>
</dbReference>
<dbReference type="GO" id="GO:0018784">
    <property type="term" value="F:(S)-2-haloacid dehalogenase activity"/>
    <property type="evidence" value="ECO:0007669"/>
    <property type="project" value="UniProtKB-EC"/>
</dbReference>
<keyword evidence="1" id="KW-0378">Hydrolase</keyword>
<dbReference type="STRING" id="1123360.thalar_03411"/>
<dbReference type="Pfam" id="PF00702">
    <property type="entry name" value="Hydrolase"/>
    <property type="match status" value="1"/>
</dbReference>
<dbReference type="eggNOG" id="COG1011">
    <property type="taxonomic scope" value="Bacteria"/>
</dbReference>
<gene>
    <name evidence="1" type="ORF">thalar_03411</name>
</gene>
<reference evidence="2" key="1">
    <citation type="journal article" date="2013" name="Stand. Genomic Sci.">
        <title>Genome sequence of the Litoreibacter arenae type strain (DSM 19593(T)), a member of the Roseobacter clade isolated from sea sand.</title>
        <authorList>
            <person name="Riedel T."/>
            <person name="Fiebig A."/>
            <person name="Petersen J."/>
            <person name="Gronow S."/>
            <person name="Kyrpides N.C."/>
            <person name="Goker M."/>
            <person name="Klenk H.P."/>
        </authorList>
    </citation>
    <scope>NUCLEOTIDE SEQUENCE [LARGE SCALE GENOMIC DNA]</scope>
    <source>
        <strain evidence="2">DSM 19593</strain>
    </source>
</reference>
<dbReference type="Proteomes" id="UP000015351">
    <property type="component" value="Unassembled WGS sequence"/>
</dbReference>
<sequence length="206" mass="23546">MINAVIFDIGNVLIEWQPERFYDSAIGEERRKAMFAAVDLHGMNDKVDMGAPFKETIYDAAEAYPDWRDEIRMWHDHWIEMASPTIDHSVKILRALRAKDMPVYALSNFGIDSFAYAETVYPYLGEFDRRYISGHMEVIKPDPKIYQMVEDDCGHAPGTLLFADDRKDNIDMALSRGWKAHLFDGPQGWADCLIAHGLLTKEEAAA</sequence>
<dbReference type="InterPro" id="IPR036412">
    <property type="entry name" value="HAD-like_sf"/>
</dbReference>
<dbReference type="Gene3D" id="1.10.150.240">
    <property type="entry name" value="Putative phosphatase, domain 2"/>
    <property type="match status" value="1"/>
</dbReference>
<dbReference type="PANTHER" id="PTHR43611:SF3">
    <property type="entry name" value="FLAVIN MONONUCLEOTIDE HYDROLASE 1, CHLOROPLATIC"/>
    <property type="match status" value="1"/>
</dbReference>